<evidence type="ECO:0000313" key="4">
    <source>
        <dbReference type="EMBL" id="CAF4541626.1"/>
    </source>
</evidence>
<accession>A0A821T721</accession>
<dbReference type="Proteomes" id="UP000663862">
    <property type="component" value="Unassembled WGS sequence"/>
</dbReference>
<gene>
    <name evidence="3" type="ORF">FME351_LOCUS24623</name>
    <name evidence="5" type="ORF">HFQ381_LOCUS31800</name>
    <name evidence="2" type="ORF">LUA448_LOCUS22746</name>
    <name evidence="8" type="ORF">QYT958_LOCUS32362</name>
    <name evidence="1" type="ORF">TIS948_LOCUS25902</name>
    <name evidence="7" type="ORF">TOA249_LOCUS28155</name>
    <name evidence="6" type="ORF">TSG867_LOCUS31324</name>
    <name evidence="4" type="ORF">UJA718_LOCUS28796</name>
</gene>
<dbReference type="EMBL" id="CAJOBS010003814">
    <property type="protein sequence ID" value="CAF4866734.1"/>
    <property type="molecule type" value="Genomic_DNA"/>
</dbReference>
<dbReference type="EMBL" id="CAJOBO010006872">
    <property type="protein sequence ID" value="CAF4567121.1"/>
    <property type="molecule type" value="Genomic_DNA"/>
</dbReference>
<dbReference type="Proteomes" id="UP000663873">
    <property type="component" value="Unassembled WGS sequence"/>
</dbReference>
<dbReference type="EMBL" id="CAJOBR010021103">
    <property type="protein sequence ID" value="CAF4935803.1"/>
    <property type="molecule type" value="Genomic_DNA"/>
</dbReference>
<reference evidence="7" key="1">
    <citation type="submission" date="2021-02" db="EMBL/GenBank/DDBJ databases">
        <authorList>
            <person name="Nowell W R."/>
        </authorList>
    </citation>
    <scope>NUCLEOTIDE SEQUENCE</scope>
</reference>
<keyword evidence="10" id="KW-1185">Reference proteome</keyword>
<evidence type="ECO:0000313" key="10">
    <source>
        <dbReference type="Proteomes" id="UP000663873"/>
    </source>
</evidence>
<organism evidence="7 9">
    <name type="scientific">Rotaria socialis</name>
    <dbReference type="NCBI Taxonomy" id="392032"/>
    <lineage>
        <taxon>Eukaryota</taxon>
        <taxon>Metazoa</taxon>
        <taxon>Spiralia</taxon>
        <taxon>Gnathifera</taxon>
        <taxon>Rotifera</taxon>
        <taxon>Eurotatoria</taxon>
        <taxon>Bdelloidea</taxon>
        <taxon>Philodinida</taxon>
        <taxon>Philodinidae</taxon>
        <taxon>Rotaria</taxon>
    </lineage>
</organism>
<dbReference type="EMBL" id="CAJNYD010002928">
    <property type="protein sequence ID" value="CAF3462391.1"/>
    <property type="molecule type" value="Genomic_DNA"/>
</dbReference>
<dbReference type="AlphaFoldDB" id="A0A821T721"/>
<dbReference type="EMBL" id="CAJOBQ010005693">
    <property type="protein sequence ID" value="CAF4660585.1"/>
    <property type="molecule type" value="Genomic_DNA"/>
</dbReference>
<dbReference type="Proteomes" id="UP000663838">
    <property type="component" value="Unassembled WGS sequence"/>
</dbReference>
<evidence type="ECO:0000313" key="1">
    <source>
        <dbReference type="EMBL" id="CAF3380503.1"/>
    </source>
</evidence>
<dbReference type="EMBL" id="CAJOBP010008811">
    <property type="protein sequence ID" value="CAF4541626.1"/>
    <property type="molecule type" value="Genomic_DNA"/>
</dbReference>
<evidence type="ECO:0000313" key="7">
    <source>
        <dbReference type="EMBL" id="CAF4866734.1"/>
    </source>
</evidence>
<evidence type="ECO:0000313" key="3">
    <source>
        <dbReference type="EMBL" id="CAF3653303.1"/>
    </source>
</evidence>
<evidence type="ECO:0000313" key="8">
    <source>
        <dbReference type="EMBL" id="CAF4935803.1"/>
    </source>
</evidence>
<dbReference type="EMBL" id="CAJNXB010004536">
    <property type="protein sequence ID" value="CAF3380503.1"/>
    <property type="molecule type" value="Genomic_DNA"/>
</dbReference>
<name>A0A821T721_9BILA</name>
<dbReference type="Proteomes" id="UP000663825">
    <property type="component" value="Unassembled WGS sequence"/>
</dbReference>
<dbReference type="Proteomes" id="UP000663848">
    <property type="component" value="Unassembled WGS sequence"/>
</dbReference>
<dbReference type="Proteomes" id="UP000663833">
    <property type="component" value="Unassembled WGS sequence"/>
</dbReference>
<dbReference type="EMBL" id="CAJNYU010003232">
    <property type="protein sequence ID" value="CAF3653303.1"/>
    <property type="molecule type" value="Genomic_DNA"/>
</dbReference>
<protein>
    <submittedName>
        <fullName evidence="7">Uncharacterized protein</fullName>
    </submittedName>
</protein>
<dbReference type="Proteomes" id="UP000663869">
    <property type="component" value="Unassembled WGS sequence"/>
</dbReference>
<dbReference type="Proteomes" id="UP000663851">
    <property type="component" value="Unassembled WGS sequence"/>
</dbReference>
<evidence type="ECO:0000313" key="6">
    <source>
        <dbReference type="EMBL" id="CAF4660585.1"/>
    </source>
</evidence>
<evidence type="ECO:0000313" key="9">
    <source>
        <dbReference type="Proteomes" id="UP000663838"/>
    </source>
</evidence>
<sequence length="84" mass="9439">MKPVKIERETSGDLQSKVTTALEEECSSNPLWLVEIEVPREFFTCRAFPGALITAQQTIIRHQSEVPDKLSDCQMDSVCDKSVP</sequence>
<comment type="caution">
    <text evidence="7">The sequence shown here is derived from an EMBL/GenBank/DDBJ whole genome shotgun (WGS) entry which is preliminary data.</text>
</comment>
<evidence type="ECO:0000313" key="2">
    <source>
        <dbReference type="EMBL" id="CAF3462391.1"/>
    </source>
</evidence>
<proteinExistence type="predicted"/>
<evidence type="ECO:0000313" key="5">
    <source>
        <dbReference type="EMBL" id="CAF4567121.1"/>
    </source>
</evidence>